<dbReference type="EMBL" id="HBFQ01004222">
    <property type="protein sequence ID" value="CAD8828597.1"/>
    <property type="molecule type" value="Transcribed_RNA"/>
</dbReference>
<gene>
    <name evidence="1" type="ORF">NSCI0253_LOCUS2943</name>
</gene>
<name>A0A7S0ZPP1_NOCSC</name>
<organism evidence="1">
    <name type="scientific">Noctiluca scintillans</name>
    <name type="common">Sea sparkle</name>
    <name type="synonym">Red tide dinoflagellate</name>
    <dbReference type="NCBI Taxonomy" id="2966"/>
    <lineage>
        <taxon>Eukaryota</taxon>
        <taxon>Sar</taxon>
        <taxon>Alveolata</taxon>
        <taxon>Dinophyceae</taxon>
        <taxon>Noctilucales</taxon>
        <taxon>Noctilucaceae</taxon>
        <taxon>Noctiluca</taxon>
    </lineage>
</organism>
<dbReference type="AlphaFoldDB" id="A0A7S0ZPP1"/>
<sequence>MVDCVRQETSLHAAQNVFFQNTRGGVAAIVVVGRNGEDTILTGLATGIMVGAVGTILRAYMGAACTTPFLFLPPGETGTRPVLNGMAKQQPAQTPHATNIKMNQAHHGHPPPSVEEDVVVVVIVVPTTSEPLTARAVARASITSSSARIIRRLERSKTKDDRAV</sequence>
<proteinExistence type="predicted"/>
<protein>
    <submittedName>
        <fullName evidence="1">Uncharacterized protein</fullName>
    </submittedName>
</protein>
<accession>A0A7S0ZPP1</accession>
<evidence type="ECO:0000313" key="1">
    <source>
        <dbReference type="EMBL" id="CAD8828597.1"/>
    </source>
</evidence>
<reference evidence="1" key="1">
    <citation type="submission" date="2021-01" db="EMBL/GenBank/DDBJ databases">
        <authorList>
            <person name="Corre E."/>
            <person name="Pelletier E."/>
            <person name="Niang G."/>
            <person name="Scheremetjew M."/>
            <person name="Finn R."/>
            <person name="Kale V."/>
            <person name="Holt S."/>
            <person name="Cochrane G."/>
            <person name="Meng A."/>
            <person name="Brown T."/>
            <person name="Cohen L."/>
        </authorList>
    </citation>
    <scope>NUCLEOTIDE SEQUENCE</scope>
</reference>